<keyword evidence="4" id="KW-1185">Reference proteome</keyword>
<evidence type="ECO:0000256" key="2">
    <source>
        <dbReference type="SAM" id="Phobius"/>
    </source>
</evidence>
<gene>
    <name evidence="3" type="ORF">KUTeg_011863</name>
</gene>
<reference evidence="3 4" key="1">
    <citation type="submission" date="2022-12" db="EMBL/GenBank/DDBJ databases">
        <title>Chromosome-level genome of Tegillarca granosa.</title>
        <authorList>
            <person name="Kim J."/>
        </authorList>
    </citation>
    <scope>NUCLEOTIDE SEQUENCE [LARGE SCALE GENOMIC DNA]</scope>
    <source>
        <strain evidence="3">Teg-2019</strain>
        <tissue evidence="3">Adductor muscle</tissue>
    </source>
</reference>
<sequence length="324" mass="34467">MYYVDETTTPIQETTVVTTTTNPPITTTSSQSITSTSSGHSVTETTTPSQSETPTSSSQSVTETPSPSQSLTETTSPSQPETSTTSPSQSVTETPTPNQSVTETPSPSQLVTESTSPSQSVTGTMSNAQSVSHSASDETSSGTFSSGITSGQSTFLAVISTTPPSNVNPPTCPCRCSVYAPLAQYQNMTTAELEEALKEEILQLKRALTVPKENLSATIRKKTSARDSRPSAKSVGALGITLLSLTFSIFILFDCLSFGGQITNTHYEYGKWNSDQMCGTCTFEGKCSSRVFQLRGNGGIQNRYTLGVRFFDMSGTFRSCPSPM</sequence>
<keyword evidence="2" id="KW-0812">Transmembrane</keyword>
<feature type="region of interest" description="Disordered" evidence="1">
    <location>
        <begin position="1"/>
        <end position="147"/>
    </location>
</feature>
<feature type="compositionally biased region" description="Polar residues" evidence="1">
    <location>
        <begin position="98"/>
        <end position="138"/>
    </location>
</feature>
<protein>
    <submittedName>
        <fullName evidence="3">Uncharacterized protein</fullName>
    </submittedName>
</protein>
<keyword evidence="2" id="KW-1133">Transmembrane helix</keyword>
<organism evidence="3 4">
    <name type="scientific">Tegillarca granosa</name>
    <name type="common">Malaysian cockle</name>
    <name type="synonym">Anadara granosa</name>
    <dbReference type="NCBI Taxonomy" id="220873"/>
    <lineage>
        <taxon>Eukaryota</taxon>
        <taxon>Metazoa</taxon>
        <taxon>Spiralia</taxon>
        <taxon>Lophotrochozoa</taxon>
        <taxon>Mollusca</taxon>
        <taxon>Bivalvia</taxon>
        <taxon>Autobranchia</taxon>
        <taxon>Pteriomorphia</taxon>
        <taxon>Arcoida</taxon>
        <taxon>Arcoidea</taxon>
        <taxon>Arcidae</taxon>
        <taxon>Tegillarca</taxon>
    </lineage>
</organism>
<feature type="compositionally biased region" description="Low complexity" evidence="1">
    <location>
        <begin position="7"/>
        <end position="97"/>
    </location>
</feature>
<keyword evidence="2" id="KW-0472">Membrane</keyword>
<evidence type="ECO:0000313" key="3">
    <source>
        <dbReference type="EMBL" id="KAJ8309998.1"/>
    </source>
</evidence>
<feature type="transmembrane region" description="Helical" evidence="2">
    <location>
        <begin position="235"/>
        <end position="253"/>
    </location>
</feature>
<proteinExistence type="predicted"/>
<accession>A0ABQ9EXW2</accession>
<evidence type="ECO:0000256" key="1">
    <source>
        <dbReference type="SAM" id="MobiDB-lite"/>
    </source>
</evidence>
<name>A0ABQ9EXW2_TEGGR</name>
<evidence type="ECO:0000313" key="4">
    <source>
        <dbReference type="Proteomes" id="UP001217089"/>
    </source>
</evidence>
<dbReference type="Proteomes" id="UP001217089">
    <property type="component" value="Unassembled WGS sequence"/>
</dbReference>
<comment type="caution">
    <text evidence="3">The sequence shown here is derived from an EMBL/GenBank/DDBJ whole genome shotgun (WGS) entry which is preliminary data.</text>
</comment>
<dbReference type="EMBL" id="JARBDR010000640">
    <property type="protein sequence ID" value="KAJ8309998.1"/>
    <property type="molecule type" value="Genomic_DNA"/>
</dbReference>